<feature type="compositionally biased region" description="Acidic residues" evidence="1">
    <location>
        <begin position="412"/>
        <end position="433"/>
    </location>
</feature>
<name>A0AA39UDX0_9AGAR</name>
<dbReference type="Gene3D" id="3.80.10.10">
    <property type="entry name" value="Ribonuclease Inhibitor"/>
    <property type="match status" value="1"/>
</dbReference>
<feature type="domain" description="F-box" evidence="2">
    <location>
        <begin position="1"/>
        <end position="58"/>
    </location>
</feature>
<keyword evidence="4" id="KW-1185">Reference proteome</keyword>
<evidence type="ECO:0000313" key="3">
    <source>
        <dbReference type="EMBL" id="KAK0475110.1"/>
    </source>
</evidence>
<feature type="region of interest" description="Disordered" evidence="1">
    <location>
        <begin position="409"/>
        <end position="433"/>
    </location>
</feature>
<protein>
    <recommendedName>
        <fullName evidence="2">F-box domain-containing protein</fullName>
    </recommendedName>
</protein>
<organism evidence="3 4">
    <name type="scientific">Armillaria novae-zelandiae</name>
    <dbReference type="NCBI Taxonomy" id="153914"/>
    <lineage>
        <taxon>Eukaryota</taxon>
        <taxon>Fungi</taxon>
        <taxon>Dikarya</taxon>
        <taxon>Basidiomycota</taxon>
        <taxon>Agaricomycotina</taxon>
        <taxon>Agaricomycetes</taxon>
        <taxon>Agaricomycetidae</taxon>
        <taxon>Agaricales</taxon>
        <taxon>Marasmiineae</taxon>
        <taxon>Physalacriaceae</taxon>
        <taxon>Armillaria</taxon>
    </lineage>
</organism>
<dbReference type="InterPro" id="IPR032675">
    <property type="entry name" value="LRR_dom_sf"/>
</dbReference>
<evidence type="ECO:0000259" key="2">
    <source>
        <dbReference type="PROSITE" id="PS50181"/>
    </source>
</evidence>
<dbReference type="SUPFAM" id="SSF52047">
    <property type="entry name" value="RNI-like"/>
    <property type="match status" value="1"/>
</dbReference>
<proteinExistence type="predicted"/>
<evidence type="ECO:0000313" key="4">
    <source>
        <dbReference type="Proteomes" id="UP001175227"/>
    </source>
</evidence>
<sequence length="559" mass="62298">MSPLLKLPLELLEAISKNLSVDDLKNFRASCRRIRDASARIIYSCLAVDVVGQGYQKTIEMLRALSSAHPAVTRVRHLKIVTLSEWCNVYPAEYTVFDMKLRHGCLNHSLPSETASFNRALQIALPNAIAALSHLKSLTLYTCNGDARWALDLVINSVVGHIALQEFSHFALGEQANLLPFITQAVTNLNKFSLSSYRIHGDSDLIPALIEIISMNHALSSLELDICTVDGSRKCFNTGIPADVSLPLARLVLGEFDVTIDDRLMNHFGSLTELRLGYTTSFSGADQYTPNLWAALQINSIFLKHISIASSHISTRLMEYLNSYCGLEELEFQHPSYNISDESPSIRDENNLADELFSSIIPKHSQSLRTLMVFSHLEYPWQFSVTRSAILAQCCALIKLGVCVERGIPGMDDSEESDGDEENSDEEEIDEEGQYIPGADIATNIHNIVRDVECLVRMAENLPSLEGLWIAMERVTSESICDKYVEEPDDLPDRYAALQYGLENVTPGQREQPLKIFIRDDVFVAKDGAWIIQASGPSRAEWDNMSLLSALRESGFFGS</sequence>
<evidence type="ECO:0000256" key="1">
    <source>
        <dbReference type="SAM" id="MobiDB-lite"/>
    </source>
</evidence>
<dbReference type="InterPro" id="IPR001810">
    <property type="entry name" value="F-box_dom"/>
</dbReference>
<dbReference type="PROSITE" id="PS50181">
    <property type="entry name" value="FBOX"/>
    <property type="match status" value="1"/>
</dbReference>
<comment type="caution">
    <text evidence="3">The sequence shown here is derived from an EMBL/GenBank/DDBJ whole genome shotgun (WGS) entry which is preliminary data.</text>
</comment>
<accession>A0AA39UDX0</accession>
<dbReference type="Proteomes" id="UP001175227">
    <property type="component" value="Unassembled WGS sequence"/>
</dbReference>
<dbReference type="EMBL" id="JAUEPR010000024">
    <property type="protein sequence ID" value="KAK0475110.1"/>
    <property type="molecule type" value="Genomic_DNA"/>
</dbReference>
<gene>
    <name evidence="3" type="ORF">IW261DRAFT_1422434</name>
</gene>
<dbReference type="AlphaFoldDB" id="A0AA39UDX0"/>
<dbReference type="Pfam" id="PF00646">
    <property type="entry name" value="F-box"/>
    <property type="match status" value="1"/>
</dbReference>
<reference evidence="3" key="1">
    <citation type="submission" date="2023-06" db="EMBL/GenBank/DDBJ databases">
        <authorList>
            <consortium name="Lawrence Berkeley National Laboratory"/>
            <person name="Ahrendt S."/>
            <person name="Sahu N."/>
            <person name="Indic B."/>
            <person name="Wong-Bajracharya J."/>
            <person name="Merenyi Z."/>
            <person name="Ke H.-M."/>
            <person name="Monk M."/>
            <person name="Kocsube S."/>
            <person name="Drula E."/>
            <person name="Lipzen A."/>
            <person name="Balint B."/>
            <person name="Henrissat B."/>
            <person name="Andreopoulos B."/>
            <person name="Martin F.M."/>
            <person name="Harder C.B."/>
            <person name="Rigling D."/>
            <person name="Ford K.L."/>
            <person name="Foster G.D."/>
            <person name="Pangilinan J."/>
            <person name="Papanicolaou A."/>
            <person name="Barry K."/>
            <person name="LaButti K."/>
            <person name="Viragh M."/>
            <person name="Koriabine M."/>
            <person name="Yan M."/>
            <person name="Riley R."/>
            <person name="Champramary S."/>
            <person name="Plett K.L."/>
            <person name="Tsai I.J."/>
            <person name="Slot J."/>
            <person name="Sipos G."/>
            <person name="Plett J."/>
            <person name="Nagy L.G."/>
            <person name="Grigoriev I.V."/>
        </authorList>
    </citation>
    <scope>NUCLEOTIDE SEQUENCE</scope>
    <source>
        <strain evidence="3">ICMP 16352</strain>
    </source>
</reference>